<organism evidence="1 2">
    <name type="scientific">Winogradskyella arenosi</name>
    <dbReference type="NCBI Taxonomy" id="533325"/>
    <lineage>
        <taxon>Bacteria</taxon>
        <taxon>Pseudomonadati</taxon>
        <taxon>Bacteroidota</taxon>
        <taxon>Flavobacteriia</taxon>
        <taxon>Flavobacteriales</taxon>
        <taxon>Flavobacteriaceae</taxon>
        <taxon>Winogradskyella</taxon>
    </lineage>
</organism>
<sequence>MTLNPLHKNEFYRSNHTYKANKSKKNPECSFIEYFVKLKIFSVLKSDHNDESNKK</sequence>
<comment type="caution">
    <text evidence="1">The sequence shown here is derived from an EMBL/GenBank/DDBJ whole genome shotgun (WGS) entry which is preliminary data.</text>
</comment>
<name>A0A368ZFF8_9FLAO</name>
<reference evidence="1 2" key="1">
    <citation type="submission" date="2018-07" db="EMBL/GenBank/DDBJ databases">
        <title>Genomic Encyclopedia of Type Strains, Phase III (KMG-III): the genomes of soil and plant-associated and newly described type strains.</title>
        <authorList>
            <person name="Whitman W."/>
        </authorList>
    </citation>
    <scope>NUCLEOTIDE SEQUENCE [LARGE SCALE GENOMIC DNA]</scope>
    <source>
        <strain evidence="1 2">CECT 7958</strain>
    </source>
</reference>
<evidence type="ECO:0000313" key="2">
    <source>
        <dbReference type="Proteomes" id="UP000253436"/>
    </source>
</evidence>
<dbReference type="AlphaFoldDB" id="A0A368ZFF8"/>
<protein>
    <submittedName>
        <fullName evidence="1">Uncharacterized protein</fullName>
    </submittedName>
</protein>
<evidence type="ECO:0000313" key="1">
    <source>
        <dbReference type="EMBL" id="RCW92173.1"/>
    </source>
</evidence>
<dbReference type="Proteomes" id="UP000253436">
    <property type="component" value="Unassembled WGS sequence"/>
</dbReference>
<keyword evidence="2" id="KW-1185">Reference proteome</keyword>
<accession>A0A368ZFF8</accession>
<dbReference type="RefSeq" id="WP_181858367.1">
    <property type="nucleotide sequence ID" value="NZ_QPJO01000002.1"/>
</dbReference>
<gene>
    <name evidence="1" type="ORF">DFQ08_102196</name>
</gene>
<proteinExistence type="predicted"/>
<dbReference type="EMBL" id="QPJO01000002">
    <property type="protein sequence ID" value="RCW92173.1"/>
    <property type="molecule type" value="Genomic_DNA"/>
</dbReference>